<sequence>MEYISYLSDDFLIDIAARVAGHSMYDLFYFQRQNKRIAALCRDHVVSGAFGNDCIELLTDLEPTYEKLDFMNRLWDHGNHMFCILRCTHQLLPAKSRIGTIKRLLRNAMDTGSVSAMYFDVLIGALGGVTPDIAELFKDFWDLLMTRNVSRYRRDIMGGDTPFRFISGWYNGGCPLIWFVDAFATTGITALGMEEGVTFGVFFLLMMKSTRFITSASIVASIVKSSQDLFSIAYNALLSCVSFIPSMAPLTTRMRGPTWFKAKFPIDSFKDEVDVNVIWEAYLIPTFLSSKITSGSPYGIYGYQPNHVARQFGLVQIRPSSLYKCVDYLRQPLIEHVWRSILCRAQKKNLIFETKPLVSSFACTETFFRWWQRYFKRQSNRIDPDTLLPQLILAFHAMQRKSKKNKGTHIREIQAFQNFFQTTYDPLHLKRTVHYAAKTLRDKIYDKIPSMTFPPFTPSKYLFALHFKMKFPALPTSQLTVAFRSPYPKWLYCDSLLGMKQKFIKKDKDKVTDTKHNLYTFRGHLHLDLPNIRILFEIGVELFKDLWDLLMTRNVSRYRRDIMGGDTPFRFISGLYNGGCPLIWFIDAFATTGITALGMEEGVTFGVFFLLMMKSTRFITSASIVASIVKLDG</sequence>
<evidence type="ECO:0000256" key="1">
    <source>
        <dbReference type="SAM" id="Phobius"/>
    </source>
</evidence>
<proteinExistence type="predicted"/>
<organism evidence="2 4">
    <name type="scientific">Medicago truncatula</name>
    <name type="common">Barrel medic</name>
    <name type="synonym">Medicago tribuloides</name>
    <dbReference type="NCBI Taxonomy" id="3880"/>
    <lineage>
        <taxon>Eukaryota</taxon>
        <taxon>Viridiplantae</taxon>
        <taxon>Streptophyta</taxon>
        <taxon>Embryophyta</taxon>
        <taxon>Tracheophyta</taxon>
        <taxon>Spermatophyta</taxon>
        <taxon>Magnoliopsida</taxon>
        <taxon>eudicotyledons</taxon>
        <taxon>Gunneridae</taxon>
        <taxon>Pentapetalae</taxon>
        <taxon>rosids</taxon>
        <taxon>fabids</taxon>
        <taxon>Fabales</taxon>
        <taxon>Fabaceae</taxon>
        <taxon>Papilionoideae</taxon>
        <taxon>50 kb inversion clade</taxon>
        <taxon>NPAAA clade</taxon>
        <taxon>Hologalegina</taxon>
        <taxon>IRL clade</taxon>
        <taxon>Trifolieae</taxon>
        <taxon>Medicago</taxon>
    </lineage>
</organism>
<dbReference type="EMBL" id="KL402738">
    <property type="protein sequence ID" value="KEH17473.1"/>
    <property type="molecule type" value="Genomic_DNA"/>
</dbReference>
<reference evidence="3" key="3">
    <citation type="submission" date="2015-06" db="UniProtKB">
        <authorList>
            <consortium name="EnsemblPlants"/>
        </authorList>
    </citation>
    <scope>IDENTIFICATION</scope>
    <source>
        <strain evidence="3">cv. Jemalong A17</strain>
    </source>
</reference>
<dbReference type="HOGENOM" id="CLU_432380_0_0_1"/>
<keyword evidence="1 2" id="KW-0812">Transmembrane</keyword>
<accession>A0A072TKU0</accession>
<keyword evidence="1" id="KW-0472">Membrane</keyword>
<name>A0A072TKU0_MEDTR</name>
<keyword evidence="1" id="KW-1133">Transmembrane helix</keyword>
<dbReference type="AlphaFoldDB" id="A0A072TKU0"/>
<evidence type="ECO:0000313" key="3">
    <source>
        <dbReference type="EnsemblPlants" id="KEH17473"/>
    </source>
</evidence>
<keyword evidence="4" id="KW-1185">Reference proteome</keyword>
<evidence type="ECO:0000313" key="4">
    <source>
        <dbReference type="Proteomes" id="UP000002051"/>
    </source>
</evidence>
<dbReference type="Proteomes" id="UP000002051">
    <property type="component" value="Unassembled WGS sequence"/>
</dbReference>
<evidence type="ECO:0000313" key="2">
    <source>
        <dbReference type="EMBL" id="KEH17473.1"/>
    </source>
</evidence>
<reference evidence="2 4" key="1">
    <citation type="journal article" date="2011" name="Nature">
        <title>The Medicago genome provides insight into the evolution of rhizobial symbioses.</title>
        <authorList>
            <person name="Young N.D."/>
            <person name="Debelle F."/>
            <person name="Oldroyd G.E."/>
            <person name="Geurts R."/>
            <person name="Cannon S.B."/>
            <person name="Udvardi M.K."/>
            <person name="Benedito V.A."/>
            <person name="Mayer K.F."/>
            <person name="Gouzy J."/>
            <person name="Schoof H."/>
            <person name="Van de Peer Y."/>
            <person name="Proost S."/>
            <person name="Cook D.R."/>
            <person name="Meyers B.C."/>
            <person name="Spannagl M."/>
            <person name="Cheung F."/>
            <person name="De Mita S."/>
            <person name="Krishnakumar V."/>
            <person name="Gundlach H."/>
            <person name="Zhou S."/>
            <person name="Mudge J."/>
            <person name="Bharti A.K."/>
            <person name="Murray J.D."/>
            <person name="Naoumkina M.A."/>
            <person name="Rosen B."/>
            <person name="Silverstein K.A."/>
            <person name="Tang H."/>
            <person name="Rombauts S."/>
            <person name="Zhao P.X."/>
            <person name="Zhou P."/>
            <person name="Barbe V."/>
            <person name="Bardou P."/>
            <person name="Bechner M."/>
            <person name="Bellec A."/>
            <person name="Berger A."/>
            <person name="Berges H."/>
            <person name="Bidwell S."/>
            <person name="Bisseling T."/>
            <person name="Choisne N."/>
            <person name="Couloux A."/>
            <person name="Denny R."/>
            <person name="Deshpande S."/>
            <person name="Dai X."/>
            <person name="Doyle J.J."/>
            <person name="Dudez A.M."/>
            <person name="Farmer A.D."/>
            <person name="Fouteau S."/>
            <person name="Franken C."/>
            <person name="Gibelin C."/>
            <person name="Gish J."/>
            <person name="Goldstein S."/>
            <person name="Gonzalez A.J."/>
            <person name="Green P.J."/>
            <person name="Hallab A."/>
            <person name="Hartog M."/>
            <person name="Hua A."/>
            <person name="Humphray S.J."/>
            <person name="Jeong D.H."/>
            <person name="Jing Y."/>
            <person name="Jocker A."/>
            <person name="Kenton S.M."/>
            <person name="Kim D.J."/>
            <person name="Klee K."/>
            <person name="Lai H."/>
            <person name="Lang C."/>
            <person name="Lin S."/>
            <person name="Macmil S.L."/>
            <person name="Magdelenat G."/>
            <person name="Matthews L."/>
            <person name="McCorrison J."/>
            <person name="Monaghan E.L."/>
            <person name="Mun J.H."/>
            <person name="Najar F.Z."/>
            <person name="Nicholson C."/>
            <person name="Noirot C."/>
            <person name="O'Bleness M."/>
            <person name="Paule C.R."/>
            <person name="Poulain J."/>
            <person name="Prion F."/>
            <person name="Qin B."/>
            <person name="Qu C."/>
            <person name="Retzel E.F."/>
            <person name="Riddle C."/>
            <person name="Sallet E."/>
            <person name="Samain S."/>
            <person name="Samson N."/>
            <person name="Sanders I."/>
            <person name="Saurat O."/>
            <person name="Scarpelli C."/>
            <person name="Schiex T."/>
            <person name="Segurens B."/>
            <person name="Severin A.J."/>
            <person name="Sherrier D.J."/>
            <person name="Shi R."/>
            <person name="Sims S."/>
            <person name="Singer S.R."/>
            <person name="Sinharoy S."/>
            <person name="Sterck L."/>
            <person name="Viollet A."/>
            <person name="Wang B.B."/>
            <person name="Wang K."/>
            <person name="Wang M."/>
            <person name="Wang X."/>
            <person name="Warfsmann J."/>
            <person name="Weissenbach J."/>
            <person name="White D.D."/>
            <person name="White J.D."/>
            <person name="Wiley G.B."/>
            <person name="Wincker P."/>
            <person name="Xing Y."/>
            <person name="Yang L."/>
            <person name="Yao Z."/>
            <person name="Ying F."/>
            <person name="Zhai J."/>
            <person name="Zhou L."/>
            <person name="Zuber A."/>
            <person name="Denarie J."/>
            <person name="Dixon R.A."/>
            <person name="May G.D."/>
            <person name="Schwartz D.C."/>
            <person name="Rogers J."/>
            <person name="Quetier F."/>
            <person name="Town C.D."/>
            <person name="Roe B.A."/>
        </authorList>
    </citation>
    <scope>NUCLEOTIDE SEQUENCE [LARGE SCALE GENOMIC DNA]</scope>
    <source>
        <strain evidence="2">A17</strain>
        <strain evidence="3 4">cv. Jemalong A17</strain>
    </source>
</reference>
<reference evidence="2 4" key="2">
    <citation type="journal article" date="2014" name="BMC Genomics">
        <title>An improved genome release (version Mt4.0) for the model legume Medicago truncatula.</title>
        <authorList>
            <person name="Tang H."/>
            <person name="Krishnakumar V."/>
            <person name="Bidwell S."/>
            <person name="Rosen B."/>
            <person name="Chan A."/>
            <person name="Zhou S."/>
            <person name="Gentzbittel L."/>
            <person name="Childs K.L."/>
            <person name="Yandell M."/>
            <person name="Gundlach H."/>
            <person name="Mayer K.F."/>
            <person name="Schwartz D.C."/>
            <person name="Town C.D."/>
        </authorList>
    </citation>
    <scope>GENOME REANNOTATION</scope>
    <source>
        <strain evidence="2">A17</strain>
        <strain evidence="3 4">cv. Jemalong A17</strain>
    </source>
</reference>
<feature type="transmembrane region" description="Helical" evidence="1">
    <location>
        <begin position="582"/>
        <end position="611"/>
    </location>
</feature>
<protein>
    <submittedName>
        <fullName evidence="2">Transmembrane protein, putative</fullName>
    </submittedName>
</protein>
<gene>
    <name evidence="2" type="ORF">MTR_0013s0290</name>
</gene>
<dbReference type="EnsemblPlants" id="KEH17473">
    <property type="protein sequence ID" value="KEH17473"/>
    <property type="gene ID" value="MTR_0013s0290"/>
</dbReference>